<evidence type="ECO:0000259" key="5">
    <source>
        <dbReference type="Pfam" id="PF00412"/>
    </source>
</evidence>
<dbReference type="GO" id="GO:0046872">
    <property type="term" value="F:metal ion binding"/>
    <property type="evidence" value="ECO:0007669"/>
    <property type="project" value="UniProtKB-KW"/>
</dbReference>
<keyword evidence="3" id="KW-0440">LIM domain</keyword>
<evidence type="ECO:0000313" key="6">
    <source>
        <dbReference type="EMBL" id="VDL88296.1"/>
    </source>
</evidence>
<dbReference type="EMBL" id="UYSU01009415">
    <property type="protein sequence ID" value="VDL88296.1"/>
    <property type="molecule type" value="Genomic_DNA"/>
</dbReference>
<keyword evidence="7" id="KW-1185">Reference proteome</keyword>
<keyword evidence="1" id="KW-0479">Metal-binding</keyword>
<accession>A0A183SCG3</accession>
<dbReference type="OrthoDB" id="6247112at2759"/>
<proteinExistence type="predicted"/>
<evidence type="ECO:0000256" key="3">
    <source>
        <dbReference type="ARBA" id="ARBA00023038"/>
    </source>
</evidence>
<reference evidence="8" key="1">
    <citation type="submission" date="2016-06" db="UniProtKB">
        <authorList>
            <consortium name="WormBaseParasite"/>
        </authorList>
    </citation>
    <scope>IDENTIFICATION</scope>
</reference>
<keyword evidence="2" id="KW-0862">Zinc</keyword>
<dbReference type="Pfam" id="PF00412">
    <property type="entry name" value="LIM"/>
    <property type="match status" value="1"/>
</dbReference>
<dbReference type="AlphaFoldDB" id="A0A183SCG3"/>
<organism evidence="8">
    <name type="scientific">Schistocephalus solidus</name>
    <name type="common">Tapeworm</name>
    <dbReference type="NCBI Taxonomy" id="70667"/>
    <lineage>
        <taxon>Eukaryota</taxon>
        <taxon>Metazoa</taxon>
        <taxon>Spiralia</taxon>
        <taxon>Lophotrochozoa</taxon>
        <taxon>Platyhelminthes</taxon>
        <taxon>Cestoda</taxon>
        <taxon>Eucestoda</taxon>
        <taxon>Diphyllobothriidea</taxon>
        <taxon>Diphyllobothriidae</taxon>
        <taxon>Schistocephalus</taxon>
    </lineage>
</organism>
<protein>
    <submittedName>
        <fullName evidence="8">LIM zinc-binding domain-containing protein</fullName>
    </submittedName>
</protein>
<evidence type="ECO:0000256" key="1">
    <source>
        <dbReference type="ARBA" id="ARBA00022723"/>
    </source>
</evidence>
<gene>
    <name evidence="6" type="ORF">SSLN_LOCUS1911</name>
</gene>
<evidence type="ECO:0000313" key="8">
    <source>
        <dbReference type="WBParaSite" id="SSLN_0000197901-mRNA-1"/>
    </source>
</evidence>
<name>A0A183SCG3_SCHSO</name>
<dbReference type="Gene3D" id="2.10.110.10">
    <property type="entry name" value="Cysteine Rich Protein"/>
    <property type="match status" value="1"/>
</dbReference>
<feature type="domain" description="LIM zinc-binding" evidence="5">
    <location>
        <begin position="7"/>
        <end position="43"/>
    </location>
</feature>
<feature type="region of interest" description="Disordered" evidence="4">
    <location>
        <begin position="132"/>
        <end position="163"/>
    </location>
</feature>
<dbReference type="WBParaSite" id="SSLN_0000197901-mRNA-1">
    <property type="protein sequence ID" value="SSLN_0000197901-mRNA-1"/>
    <property type="gene ID" value="SSLN_0000197901"/>
</dbReference>
<reference evidence="6 7" key="2">
    <citation type="submission" date="2018-11" db="EMBL/GenBank/DDBJ databases">
        <authorList>
            <consortium name="Pathogen Informatics"/>
        </authorList>
    </citation>
    <scope>NUCLEOTIDE SEQUENCE [LARGE SCALE GENOMIC DNA]</scope>
    <source>
        <strain evidence="6 7">NST_G2</strain>
    </source>
</reference>
<evidence type="ECO:0000313" key="7">
    <source>
        <dbReference type="Proteomes" id="UP000275846"/>
    </source>
</evidence>
<dbReference type="Proteomes" id="UP000275846">
    <property type="component" value="Unassembled WGS sequence"/>
</dbReference>
<sequence length="163" mass="17948">MVFRLAQTIVYHSECLRCHTCGEVLQLGDTYALLGGRKVVCAMHAPAALTVQDFKTVPQICDGVVYAEQQSAAVPTLRGKPETRKVWKPTKRSSEITEFAVQFNRSSPLPPPCLQQQQPQLQVKADCREANADLSAHSNSSPDVSGRPESNSIYQNTLLTRHG</sequence>
<feature type="compositionally biased region" description="Polar residues" evidence="4">
    <location>
        <begin position="136"/>
        <end position="163"/>
    </location>
</feature>
<evidence type="ECO:0000256" key="4">
    <source>
        <dbReference type="SAM" id="MobiDB-lite"/>
    </source>
</evidence>
<dbReference type="InterPro" id="IPR001781">
    <property type="entry name" value="Znf_LIM"/>
</dbReference>
<evidence type="ECO:0000256" key="2">
    <source>
        <dbReference type="ARBA" id="ARBA00022833"/>
    </source>
</evidence>